<reference evidence="2" key="1">
    <citation type="submission" date="2020-10" db="EMBL/GenBank/DDBJ databases">
        <authorList>
            <person name="Han B."/>
            <person name="Lu T."/>
            <person name="Zhao Q."/>
            <person name="Huang X."/>
            <person name="Zhao Y."/>
        </authorList>
    </citation>
    <scope>NUCLEOTIDE SEQUENCE</scope>
</reference>
<dbReference type="InterPro" id="IPR013320">
    <property type="entry name" value="ConA-like_dom_sf"/>
</dbReference>
<feature type="domain" description="Alginate lyase 2" evidence="1">
    <location>
        <begin position="109"/>
        <end position="290"/>
    </location>
</feature>
<keyword evidence="3" id="KW-1185">Reference proteome</keyword>
<dbReference type="SUPFAM" id="SSF49899">
    <property type="entry name" value="Concanavalin A-like lectins/glucanases"/>
    <property type="match status" value="1"/>
</dbReference>
<organism evidence="2 3">
    <name type="scientific">Miscanthus lutarioriparius</name>
    <dbReference type="NCBI Taxonomy" id="422564"/>
    <lineage>
        <taxon>Eukaryota</taxon>
        <taxon>Viridiplantae</taxon>
        <taxon>Streptophyta</taxon>
        <taxon>Embryophyta</taxon>
        <taxon>Tracheophyta</taxon>
        <taxon>Spermatophyta</taxon>
        <taxon>Magnoliopsida</taxon>
        <taxon>Liliopsida</taxon>
        <taxon>Poales</taxon>
        <taxon>Poaceae</taxon>
        <taxon>PACMAD clade</taxon>
        <taxon>Panicoideae</taxon>
        <taxon>Andropogonodae</taxon>
        <taxon>Andropogoneae</taxon>
        <taxon>Saccharinae</taxon>
        <taxon>Miscanthus</taxon>
    </lineage>
</organism>
<dbReference type="AlphaFoldDB" id="A0A811RJ85"/>
<sequence>MALVPLSDMHRHLGGLLSSKLGAEVEFLVDREMFAAHRLAHSRLFALHQDEVPSSILAASSFHRALGGGEAARTELVLLVLSSVVVALASSASAIDERNLTSGFVQVELTESNFKVQRPYDVPENQRYSYDNVTGVRTFLVYAGDKPFNTVTGTNPRTEVRLAGHDYSSGVCQFEGYGYVPTGTSGASVMQIHNEQGAAHATVLMLHVYNSTLRYYSGEAMEDSIYGRWFRLNVVHDVAASTVAVYVDGRRKLGASVIPSKSYYFKFGVYMQHHDVSPLMESRWKNITVYTKSTTSSAMTCRRSWSSR</sequence>
<dbReference type="EMBL" id="CAJGYO010000015">
    <property type="protein sequence ID" value="CAD6270466.1"/>
    <property type="molecule type" value="Genomic_DNA"/>
</dbReference>
<comment type="caution">
    <text evidence="2">The sequence shown here is derived from an EMBL/GenBank/DDBJ whole genome shotgun (WGS) entry which is preliminary data.</text>
</comment>
<dbReference type="PANTHER" id="PTHR33681:SF9">
    <property type="entry name" value="ALGINATE LYASE 2 DOMAIN-CONTAINING PROTEIN"/>
    <property type="match status" value="1"/>
</dbReference>
<evidence type="ECO:0000313" key="3">
    <source>
        <dbReference type="Proteomes" id="UP000604825"/>
    </source>
</evidence>
<dbReference type="Gene3D" id="2.60.120.200">
    <property type="match status" value="1"/>
</dbReference>
<dbReference type="Proteomes" id="UP000604825">
    <property type="component" value="Unassembled WGS sequence"/>
</dbReference>
<dbReference type="PANTHER" id="PTHR33681">
    <property type="entry name" value="BINDING PROTEIN, PUTATIVE, EXPRESSED-RELATED"/>
    <property type="match status" value="1"/>
</dbReference>
<dbReference type="Pfam" id="PF08787">
    <property type="entry name" value="Alginate_lyase2"/>
    <property type="match status" value="1"/>
</dbReference>
<gene>
    <name evidence="2" type="ORF">NCGR_LOCUS53758</name>
</gene>
<dbReference type="InterPro" id="IPR014895">
    <property type="entry name" value="Alginate_lyase_2"/>
</dbReference>
<dbReference type="OrthoDB" id="4221926at2759"/>
<name>A0A811RJ85_9POAL</name>
<evidence type="ECO:0000259" key="1">
    <source>
        <dbReference type="Pfam" id="PF08787"/>
    </source>
</evidence>
<accession>A0A811RJ85</accession>
<evidence type="ECO:0000313" key="2">
    <source>
        <dbReference type="EMBL" id="CAD6270466.1"/>
    </source>
</evidence>
<proteinExistence type="predicted"/>
<protein>
    <recommendedName>
        <fullName evidence="1">Alginate lyase 2 domain-containing protein</fullName>
    </recommendedName>
</protein>